<sequence length="337" mass="37135">MTEILLHDNGIERAKQMLINGECVAVPTETVYGLAADAKNPDAVLKIFQLKGRPTDHPLIVHVPDISHIEHWAKDVPDCVAKLAGAFWPGPLTLILNAKEGLDNPVTGGLKTIALRIPAQPLFLRLLKELDTGLAAPSANRYKGLSPTSSEQVFQQLNGRIKAILDGGKCEHGIESTILDVTGEQPRVLRAGPISASDIEEVIKQPVSQPKKHDTVVPGNVAAHYQPDTPVSLISRTLLMKHIDEGDNQGTCYLVYSDECIEALDRNKVPRNRRIELISTPAKYAKHLYFSLYELDNSETTEIKVEAPPRDIDWSAVNDRLSRAASFVFFDTKKGME</sequence>
<dbReference type="GO" id="GO:0006450">
    <property type="term" value="P:regulation of translational fidelity"/>
    <property type="evidence" value="ECO:0007669"/>
    <property type="project" value="TreeGrafter"/>
</dbReference>
<dbReference type="InterPro" id="IPR050156">
    <property type="entry name" value="TC-AMP_synthase_SUA5"/>
</dbReference>
<dbReference type="GO" id="GO:0061710">
    <property type="term" value="F:L-threonylcarbamoyladenylate synthase"/>
    <property type="evidence" value="ECO:0007669"/>
    <property type="project" value="UniProtKB-EC"/>
</dbReference>
<evidence type="ECO:0000256" key="12">
    <source>
        <dbReference type="ARBA" id="ARBA00048366"/>
    </source>
</evidence>
<dbReference type="NCBIfam" id="TIGR00057">
    <property type="entry name" value="L-threonylcarbamoyladenylate synthase"/>
    <property type="match status" value="1"/>
</dbReference>
<reference evidence="16 17" key="1">
    <citation type="submission" date="2015-01" db="EMBL/GenBank/DDBJ databases">
        <title>Vibrio sp. C1 JCM 19231 whole genome shotgun sequence.</title>
        <authorList>
            <person name="Sawabe T."/>
            <person name="Meirelles P."/>
            <person name="Feng G."/>
            <person name="Sayaka M."/>
            <person name="Hattori M."/>
            <person name="Ohkuma M."/>
        </authorList>
    </citation>
    <scope>NUCLEOTIDE SEQUENCE [LARGE SCALE GENOMIC DNA]</scope>
    <source>
        <strain evidence="17">JCM 19231</strain>
    </source>
</reference>
<evidence type="ECO:0000259" key="15">
    <source>
        <dbReference type="PROSITE" id="PS51163"/>
    </source>
</evidence>
<feature type="binding site" evidence="14">
    <location>
        <position position="62"/>
    </location>
    <ligand>
        <name>L-threonine</name>
        <dbReference type="ChEBI" id="CHEBI:57926"/>
    </ligand>
</feature>
<reference evidence="16 17" key="2">
    <citation type="submission" date="2015-01" db="EMBL/GenBank/DDBJ databases">
        <authorList>
            <consortium name="NBRP consortium"/>
            <person name="Sawabe T."/>
            <person name="Meirelles P."/>
            <person name="Feng G."/>
            <person name="Sayaka M."/>
            <person name="Hattori M."/>
            <person name="Ohkuma M."/>
        </authorList>
    </citation>
    <scope>NUCLEOTIDE SEQUENCE [LARGE SCALE GENOMIC DNA]</scope>
    <source>
        <strain evidence="17">JCM 19231</strain>
    </source>
</reference>
<comment type="catalytic activity">
    <reaction evidence="12 13">
        <text>L-threonine + hydrogencarbonate + ATP = L-threonylcarbamoyladenylate + diphosphate + H2O</text>
        <dbReference type="Rhea" id="RHEA:36407"/>
        <dbReference type="ChEBI" id="CHEBI:15377"/>
        <dbReference type="ChEBI" id="CHEBI:17544"/>
        <dbReference type="ChEBI" id="CHEBI:30616"/>
        <dbReference type="ChEBI" id="CHEBI:33019"/>
        <dbReference type="ChEBI" id="CHEBI:57926"/>
        <dbReference type="ChEBI" id="CHEBI:73682"/>
        <dbReference type="EC" id="2.7.7.87"/>
    </reaction>
</comment>
<protein>
    <recommendedName>
        <fullName evidence="4 13">Threonylcarbamoyl-AMP synthase</fullName>
        <shortName evidence="13">TC-AMP synthase</shortName>
        <ecNumber evidence="3 13">2.7.7.87</ecNumber>
    </recommendedName>
    <alternativeName>
        <fullName evidence="11 13">L-threonylcarbamoyladenylate synthase</fullName>
    </alternativeName>
</protein>
<evidence type="ECO:0000256" key="8">
    <source>
        <dbReference type="ARBA" id="ARBA00022695"/>
    </source>
</evidence>
<feature type="binding site" evidence="14">
    <location>
        <position position="190"/>
    </location>
    <ligand>
        <name>ATP</name>
        <dbReference type="ChEBI" id="CHEBI:30616"/>
    </ligand>
</feature>
<feature type="binding site" evidence="14">
    <location>
        <position position="53"/>
    </location>
    <ligand>
        <name>ATP</name>
        <dbReference type="ChEBI" id="CHEBI:30616"/>
    </ligand>
</feature>
<dbReference type="EC" id="2.7.7.87" evidence="3 13"/>
<dbReference type="EMBL" id="BBRZ01000012">
    <property type="protein sequence ID" value="GAM55302.1"/>
    <property type="molecule type" value="Genomic_DNA"/>
</dbReference>
<feature type="binding site" evidence="14">
    <location>
        <position position="138"/>
    </location>
    <ligand>
        <name>ATP</name>
        <dbReference type="ChEBI" id="CHEBI:30616"/>
    </ligand>
</feature>
<keyword evidence="7 13" id="KW-0819">tRNA processing</keyword>
<dbReference type="GO" id="GO:0008033">
    <property type="term" value="P:tRNA processing"/>
    <property type="evidence" value="ECO:0007669"/>
    <property type="project" value="UniProtKB-KW"/>
</dbReference>
<dbReference type="Gene3D" id="3.40.50.11030">
    <property type="entry name" value="Threonylcarbamoyl-AMP synthase, C-terminal domain"/>
    <property type="match status" value="1"/>
</dbReference>
<dbReference type="SUPFAM" id="SSF55821">
    <property type="entry name" value="YrdC/RibB"/>
    <property type="match status" value="1"/>
</dbReference>
<dbReference type="Pfam" id="PF03481">
    <property type="entry name" value="Sua5_C"/>
    <property type="match status" value="1"/>
</dbReference>
<gene>
    <name evidence="16" type="ORF">JCM19231_5134</name>
</gene>
<keyword evidence="10 13" id="KW-0067">ATP-binding</keyword>
<name>A0A0B8NSJ2_9VIBR</name>
<dbReference type="Proteomes" id="UP000031671">
    <property type="component" value="Unassembled WGS sequence"/>
</dbReference>
<evidence type="ECO:0000256" key="5">
    <source>
        <dbReference type="ARBA" id="ARBA00022490"/>
    </source>
</evidence>
<comment type="similarity">
    <text evidence="2 13">Belongs to the SUA5 family.</text>
</comment>
<evidence type="ECO:0000256" key="10">
    <source>
        <dbReference type="ARBA" id="ARBA00022840"/>
    </source>
</evidence>
<keyword evidence="8 13" id="KW-0548">Nucleotidyltransferase</keyword>
<feature type="binding site" evidence="14">
    <location>
        <position position="146"/>
    </location>
    <ligand>
        <name>ATP</name>
        <dbReference type="ChEBI" id="CHEBI:30616"/>
    </ligand>
</feature>
<keyword evidence="17" id="KW-1185">Reference proteome</keyword>
<dbReference type="InterPro" id="IPR038385">
    <property type="entry name" value="Sua5/YwlC_C"/>
</dbReference>
<feature type="binding site" evidence="14">
    <location>
        <position position="176"/>
    </location>
    <ligand>
        <name>L-threonine</name>
        <dbReference type="ChEBI" id="CHEBI:57926"/>
    </ligand>
</feature>
<dbReference type="Gene3D" id="3.90.870.10">
    <property type="entry name" value="DHBP synthase"/>
    <property type="match status" value="1"/>
</dbReference>
<dbReference type="InterPro" id="IPR017945">
    <property type="entry name" value="DHBP_synth_RibB-like_a/b_dom"/>
</dbReference>
<dbReference type="GO" id="GO:0000049">
    <property type="term" value="F:tRNA binding"/>
    <property type="evidence" value="ECO:0007669"/>
    <property type="project" value="TreeGrafter"/>
</dbReference>
<dbReference type="AlphaFoldDB" id="A0A0B8NSJ2"/>
<evidence type="ECO:0000256" key="1">
    <source>
        <dbReference type="ARBA" id="ARBA00004496"/>
    </source>
</evidence>
<evidence type="ECO:0000256" key="6">
    <source>
        <dbReference type="ARBA" id="ARBA00022679"/>
    </source>
</evidence>
<dbReference type="FunFam" id="3.90.870.10:FF:000009">
    <property type="entry name" value="Threonylcarbamoyl-AMP synthase, putative"/>
    <property type="match status" value="1"/>
</dbReference>
<feature type="binding site" evidence="14">
    <location>
        <position position="116"/>
    </location>
    <ligand>
        <name>L-threonine</name>
        <dbReference type="ChEBI" id="CHEBI:57926"/>
    </ligand>
</feature>
<evidence type="ECO:0000256" key="11">
    <source>
        <dbReference type="ARBA" id="ARBA00029774"/>
    </source>
</evidence>
<dbReference type="PIRSF" id="PIRSF004930">
    <property type="entry name" value="Tln_factor_SUA5"/>
    <property type="match status" value="1"/>
</dbReference>
<evidence type="ECO:0000256" key="9">
    <source>
        <dbReference type="ARBA" id="ARBA00022741"/>
    </source>
</evidence>
<comment type="subcellular location">
    <subcellularLocation>
        <location evidence="1 13">Cytoplasm</location>
    </subcellularLocation>
</comment>
<proteinExistence type="inferred from homology"/>
<dbReference type="GO" id="GO:0005524">
    <property type="term" value="F:ATP binding"/>
    <property type="evidence" value="ECO:0007669"/>
    <property type="project" value="UniProtKB-UniRule"/>
</dbReference>
<dbReference type="PANTHER" id="PTHR17490:SF16">
    <property type="entry name" value="THREONYLCARBAMOYL-AMP SYNTHASE"/>
    <property type="match status" value="1"/>
</dbReference>
<organism evidence="16 17">
    <name type="scientific">Vibrio ishigakensis</name>
    <dbReference type="NCBI Taxonomy" id="1481914"/>
    <lineage>
        <taxon>Bacteria</taxon>
        <taxon>Pseudomonadati</taxon>
        <taxon>Pseudomonadota</taxon>
        <taxon>Gammaproteobacteria</taxon>
        <taxon>Vibrionales</taxon>
        <taxon>Vibrionaceae</taxon>
        <taxon>Vibrio</taxon>
    </lineage>
</organism>
<dbReference type="RefSeq" id="WP_261835994.1">
    <property type="nucleotide sequence ID" value="NZ_AP024882.1"/>
</dbReference>
<dbReference type="InterPro" id="IPR006070">
    <property type="entry name" value="Sua5-like_dom"/>
</dbReference>
<evidence type="ECO:0000313" key="16">
    <source>
        <dbReference type="EMBL" id="GAM55302.1"/>
    </source>
</evidence>
<keyword evidence="5 13" id="KW-0963">Cytoplasm</keyword>
<dbReference type="PROSITE" id="PS51163">
    <property type="entry name" value="YRDC"/>
    <property type="match status" value="1"/>
</dbReference>
<feature type="binding site" evidence="14">
    <location>
        <position position="112"/>
    </location>
    <ligand>
        <name>ATP</name>
        <dbReference type="ChEBI" id="CHEBI:30616"/>
    </ligand>
</feature>
<evidence type="ECO:0000256" key="13">
    <source>
        <dbReference type="PIRNR" id="PIRNR004930"/>
    </source>
</evidence>
<evidence type="ECO:0000256" key="7">
    <source>
        <dbReference type="ARBA" id="ARBA00022694"/>
    </source>
</evidence>
<dbReference type="GO" id="GO:0003725">
    <property type="term" value="F:double-stranded RNA binding"/>
    <property type="evidence" value="ECO:0007669"/>
    <property type="project" value="UniProtKB-UniRule"/>
</dbReference>
<feature type="domain" description="YrdC-like" evidence="15">
    <location>
        <begin position="8"/>
        <end position="194"/>
    </location>
</feature>
<keyword evidence="9 13" id="KW-0547">Nucleotide-binding</keyword>
<comment type="function">
    <text evidence="13">Required for the formation of a threonylcarbamoyl group on adenosine at position 37 (t(6)A37) in tRNAs that read codons beginning with adenine.</text>
</comment>
<keyword evidence="6 13" id="KW-0808">Transferase</keyword>
<evidence type="ECO:0000256" key="3">
    <source>
        <dbReference type="ARBA" id="ARBA00012584"/>
    </source>
</evidence>
<accession>A0A0B8NSJ2</accession>
<comment type="caution">
    <text evidence="16">The sequence shown here is derived from an EMBL/GenBank/DDBJ whole genome shotgun (WGS) entry which is preliminary data.</text>
</comment>
<dbReference type="PANTHER" id="PTHR17490">
    <property type="entry name" value="SUA5"/>
    <property type="match status" value="1"/>
</dbReference>
<evidence type="ECO:0000313" key="17">
    <source>
        <dbReference type="Proteomes" id="UP000031671"/>
    </source>
</evidence>
<dbReference type="Pfam" id="PF01300">
    <property type="entry name" value="Sua5_yciO_yrdC"/>
    <property type="match status" value="1"/>
</dbReference>
<dbReference type="GO" id="GO:0005737">
    <property type="term" value="C:cytoplasm"/>
    <property type="evidence" value="ECO:0007669"/>
    <property type="project" value="UniProtKB-SubCell"/>
</dbReference>
<feature type="binding site" evidence="14">
    <location>
        <position position="136"/>
    </location>
    <ligand>
        <name>L-threonine</name>
        <dbReference type="ChEBI" id="CHEBI:57926"/>
    </ligand>
</feature>
<evidence type="ECO:0000256" key="2">
    <source>
        <dbReference type="ARBA" id="ARBA00007663"/>
    </source>
</evidence>
<evidence type="ECO:0000256" key="14">
    <source>
        <dbReference type="PIRSR" id="PIRSR004930-1"/>
    </source>
</evidence>
<feature type="binding site" evidence="14">
    <location>
        <position position="30"/>
    </location>
    <ligand>
        <name>L-threonine</name>
        <dbReference type="ChEBI" id="CHEBI:57926"/>
    </ligand>
</feature>
<dbReference type="InterPro" id="IPR010923">
    <property type="entry name" value="T(6)A37_SUA5"/>
</dbReference>
<feature type="binding site" evidence="14">
    <location>
        <position position="225"/>
    </location>
    <ligand>
        <name>ATP</name>
        <dbReference type="ChEBI" id="CHEBI:30616"/>
    </ligand>
</feature>
<evidence type="ECO:0000256" key="4">
    <source>
        <dbReference type="ARBA" id="ARBA00015492"/>
    </source>
</evidence>
<dbReference type="InterPro" id="IPR005145">
    <property type="entry name" value="Sua5_C"/>
</dbReference>